<dbReference type="AlphaFoldDB" id="A0A5N6NA66"/>
<accession>A0A5N6NA66</accession>
<proteinExistence type="predicted"/>
<evidence type="ECO:0000313" key="3">
    <source>
        <dbReference type="Proteomes" id="UP000326396"/>
    </source>
</evidence>
<evidence type="ECO:0000256" key="1">
    <source>
        <dbReference type="SAM" id="MobiDB-lite"/>
    </source>
</evidence>
<protein>
    <submittedName>
        <fullName evidence="2">Uncharacterized protein</fullName>
    </submittedName>
</protein>
<keyword evidence="3" id="KW-1185">Reference proteome</keyword>
<reference evidence="2 3" key="1">
    <citation type="submission" date="2019-05" db="EMBL/GenBank/DDBJ databases">
        <title>Mikania micrantha, genome provides insights into the molecular mechanism of rapid growth.</title>
        <authorList>
            <person name="Liu B."/>
        </authorList>
    </citation>
    <scope>NUCLEOTIDE SEQUENCE [LARGE SCALE GENOMIC DNA]</scope>
    <source>
        <strain evidence="2">NLD-2019</strain>
        <tissue evidence="2">Leaf</tissue>
    </source>
</reference>
<dbReference type="Proteomes" id="UP000326396">
    <property type="component" value="Linkage Group LG3"/>
</dbReference>
<feature type="compositionally biased region" description="Acidic residues" evidence="1">
    <location>
        <begin position="97"/>
        <end position="106"/>
    </location>
</feature>
<feature type="compositionally biased region" description="Basic and acidic residues" evidence="1">
    <location>
        <begin position="107"/>
        <end position="117"/>
    </location>
</feature>
<evidence type="ECO:0000313" key="2">
    <source>
        <dbReference type="EMBL" id="KAD4386251.1"/>
    </source>
</evidence>
<dbReference type="EMBL" id="SZYD01000013">
    <property type="protein sequence ID" value="KAD4386251.1"/>
    <property type="molecule type" value="Genomic_DNA"/>
</dbReference>
<sequence length="117" mass="13398">MMAARASPLNSSGHEWWRLKVESCAKAWAAIRLLLRRFVVVSQGFPVMSLAINDNRRYPATYKAPICICKLLFFGFVRICETVYHMTKLKDVGWFNGDDDDDEGEGSYEKEVVTDDE</sequence>
<organism evidence="2 3">
    <name type="scientific">Mikania micrantha</name>
    <name type="common">bitter vine</name>
    <dbReference type="NCBI Taxonomy" id="192012"/>
    <lineage>
        <taxon>Eukaryota</taxon>
        <taxon>Viridiplantae</taxon>
        <taxon>Streptophyta</taxon>
        <taxon>Embryophyta</taxon>
        <taxon>Tracheophyta</taxon>
        <taxon>Spermatophyta</taxon>
        <taxon>Magnoliopsida</taxon>
        <taxon>eudicotyledons</taxon>
        <taxon>Gunneridae</taxon>
        <taxon>Pentapetalae</taxon>
        <taxon>asterids</taxon>
        <taxon>campanulids</taxon>
        <taxon>Asterales</taxon>
        <taxon>Asteraceae</taxon>
        <taxon>Asteroideae</taxon>
        <taxon>Heliantheae alliance</taxon>
        <taxon>Eupatorieae</taxon>
        <taxon>Mikania</taxon>
    </lineage>
</organism>
<feature type="region of interest" description="Disordered" evidence="1">
    <location>
        <begin position="95"/>
        <end position="117"/>
    </location>
</feature>
<comment type="caution">
    <text evidence="2">The sequence shown here is derived from an EMBL/GenBank/DDBJ whole genome shotgun (WGS) entry which is preliminary data.</text>
</comment>
<name>A0A5N6NA66_9ASTR</name>
<gene>
    <name evidence="2" type="ORF">E3N88_26420</name>
</gene>